<name>A0A251VJX0_HELAN</name>
<dbReference type="AlphaFoldDB" id="A0A251VJX0"/>
<reference evidence="2" key="1">
    <citation type="journal article" date="2017" name="Nature">
        <title>The sunflower genome provides insights into oil metabolism, flowering and Asterid evolution.</title>
        <authorList>
            <person name="Badouin H."/>
            <person name="Gouzy J."/>
            <person name="Grassa C.J."/>
            <person name="Murat F."/>
            <person name="Staton S.E."/>
            <person name="Cottret L."/>
            <person name="Lelandais-Briere C."/>
            <person name="Owens G.L."/>
            <person name="Carrere S."/>
            <person name="Mayjonade B."/>
            <person name="Legrand L."/>
            <person name="Gill N."/>
            <person name="Kane N.C."/>
            <person name="Bowers J.E."/>
            <person name="Hubner S."/>
            <person name="Bellec A."/>
            <person name="Berard A."/>
            <person name="Berges H."/>
            <person name="Blanchet N."/>
            <person name="Boniface M.C."/>
            <person name="Brunel D."/>
            <person name="Catrice O."/>
            <person name="Chaidir N."/>
            <person name="Claudel C."/>
            <person name="Donnadieu C."/>
            <person name="Faraut T."/>
            <person name="Fievet G."/>
            <person name="Helmstetter N."/>
            <person name="King M."/>
            <person name="Knapp S.J."/>
            <person name="Lai Z."/>
            <person name="Le Paslier M.C."/>
            <person name="Lippi Y."/>
            <person name="Lorenzon L."/>
            <person name="Mandel J.R."/>
            <person name="Marage G."/>
            <person name="Marchand G."/>
            <person name="Marquand E."/>
            <person name="Bret-Mestries E."/>
            <person name="Morien E."/>
            <person name="Nambeesan S."/>
            <person name="Nguyen T."/>
            <person name="Pegot-Espagnet P."/>
            <person name="Pouilly N."/>
            <person name="Raftis F."/>
            <person name="Sallet E."/>
            <person name="Schiex T."/>
            <person name="Thomas J."/>
            <person name="Vandecasteele C."/>
            <person name="Vares D."/>
            <person name="Vear F."/>
            <person name="Vautrin S."/>
            <person name="Crespi M."/>
            <person name="Mangin B."/>
            <person name="Burke J.M."/>
            <person name="Salse J."/>
            <person name="Munos S."/>
            <person name="Vincourt P."/>
            <person name="Rieseberg L.H."/>
            <person name="Langlade N.B."/>
        </authorList>
    </citation>
    <scope>NUCLEOTIDE SEQUENCE [LARGE SCALE GENOMIC DNA]</scope>
    <source>
        <strain evidence="2">cv. SF193</strain>
    </source>
</reference>
<gene>
    <name evidence="1" type="ORF">HannXRQ_Chr02g0056131</name>
</gene>
<dbReference type="EMBL" id="CM007891">
    <property type="protein sequence ID" value="OTG35376.1"/>
    <property type="molecule type" value="Genomic_DNA"/>
</dbReference>
<keyword evidence="2" id="KW-1185">Reference proteome</keyword>
<accession>A0A251VJX0</accession>
<protein>
    <submittedName>
        <fullName evidence="1">Uncharacterized protein</fullName>
    </submittedName>
</protein>
<proteinExistence type="predicted"/>
<dbReference type="InParanoid" id="A0A251VJX0"/>
<organism evidence="1 2">
    <name type="scientific">Helianthus annuus</name>
    <name type="common">Common sunflower</name>
    <dbReference type="NCBI Taxonomy" id="4232"/>
    <lineage>
        <taxon>Eukaryota</taxon>
        <taxon>Viridiplantae</taxon>
        <taxon>Streptophyta</taxon>
        <taxon>Embryophyta</taxon>
        <taxon>Tracheophyta</taxon>
        <taxon>Spermatophyta</taxon>
        <taxon>Magnoliopsida</taxon>
        <taxon>eudicotyledons</taxon>
        <taxon>Gunneridae</taxon>
        <taxon>Pentapetalae</taxon>
        <taxon>asterids</taxon>
        <taxon>campanulids</taxon>
        <taxon>Asterales</taxon>
        <taxon>Asteraceae</taxon>
        <taxon>Asteroideae</taxon>
        <taxon>Heliantheae alliance</taxon>
        <taxon>Heliantheae</taxon>
        <taxon>Helianthus</taxon>
    </lineage>
</organism>
<evidence type="ECO:0000313" key="1">
    <source>
        <dbReference type="EMBL" id="OTG35376.1"/>
    </source>
</evidence>
<evidence type="ECO:0000313" key="2">
    <source>
        <dbReference type="Proteomes" id="UP000215914"/>
    </source>
</evidence>
<dbReference type="Proteomes" id="UP000215914">
    <property type="component" value="Chromosome 2"/>
</dbReference>
<sequence>MDFGQPPLIYDRRDSRRHFFLSYRHRLFHSSPAADRKLIWSKRLRICWGL</sequence>